<evidence type="ECO:0000313" key="1">
    <source>
        <dbReference type="EMBL" id="SDL62959.1"/>
    </source>
</evidence>
<dbReference type="EMBL" id="FNEK01000099">
    <property type="protein sequence ID" value="SDL62959.1"/>
    <property type="molecule type" value="Genomic_DNA"/>
</dbReference>
<dbReference type="Proteomes" id="UP000199382">
    <property type="component" value="Unassembled WGS sequence"/>
</dbReference>
<sequence length="64" mass="7009">MGRWSSYAANGHGGNRLLMERPRVNYAVSILEVASPDMSASDIIHREAAWKTKLGSRSHGLNAN</sequence>
<gene>
    <name evidence="1" type="ORF">SAMN04488026_10993</name>
</gene>
<reference evidence="1 2" key="1">
    <citation type="submission" date="2016-10" db="EMBL/GenBank/DDBJ databases">
        <authorList>
            <person name="de Groot N.N."/>
        </authorList>
    </citation>
    <scope>NUCLEOTIDE SEQUENCE [LARGE SCALE GENOMIC DNA]</scope>
    <source>
        <strain evidence="1 2">DSM 25294</strain>
    </source>
</reference>
<name>A0A1G9LLR6_9RHOB</name>
<dbReference type="AlphaFoldDB" id="A0A1G9LLR6"/>
<proteinExistence type="predicted"/>
<accession>A0A1G9LLR6</accession>
<protein>
    <submittedName>
        <fullName evidence="1">Uncharacterized protein</fullName>
    </submittedName>
</protein>
<evidence type="ECO:0000313" key="2">
    <source>
        <dbReference type="Proteomes" id="UP000199382"/>
    </source>
</evidence>
<dbReference type="STRING" id="571298.SAMN04488026_10993"/>
<keyword evidence="2" id="KW-1185">Reference proteome</keyword>
<organism evidence="1 2">
    <name type="scientific">Aliiruegeria lutimaris</name>
    <dbReference type="NCBI Taxonomy" id="571298"/>
    <lineage>
        <taxon>Bacteria</taxon>
        <taxon>Pseudomonadati</taxon>
        <taxon>Pseudomonadota</taxon>
        <taxon>Alphaproteobacteria</taxon>
        <taxon>Rhodobacterales</taxon>
        <taxon>Roseobacteraceae</taxon>
        <taxon>Aliiruegeria</taxon>
    </lineage>
</organism>